<dbReference type="HOGENOM" id="CLU_2671804_0_0_1"/>
<dbReference type="AlphaFoldDB" id="A0A0D0CHQ3"/>
<reference evidence="1 2" key="1">
    <citation type="submission" date="2014-04" db="EMBL/GenBank/DDBJ databases">
        <authorList>
            <consortium name="DOE Joint Genome Institute"/>
            <person name="Kuo A."/>
            <person name="Kohler A."/>
            <person name="Jargeat P."/>
            <person name="Nagy L.G."/>
            <person name="Floudas D."/>
            <person name="Copeland A."/>
            <person name="Barry K.W."/>
            <person name="Cichocki N."/>
            <person name="Veneault-Fourrey C."/>
            <person name="LaButti K."/>
            <person name="Lindquist E.A."/>
            <person name="Lipzen A."/>
            <person name="Lundell T."/>
            <person name="Morin E."/>
            <person name="Murat C."/>
            <person name="Sun H."/>
            <person name="Tunlid A."/>
            <person name="Henrissat B."/>
            <person name="Grigoriev I.V."/>
            <person name="Hibbett D.S."/>
            <person name="Martin F."/>
            <person name="Nordberg H.P."/>
            <person name="Cantor M.N."/>
            <person name="Hua S.X."/>
        </authorList>
    </citation>
    <scope>NUCLEOTIDE SEQUENCE [LARGE SCALE GENOMIC DNA]</scope>
    <source>
        <strain evidence="1 2">Ve08.2h10</strain>
    </source>
</reference>
<evidence type="ECO:0000313" key="2">
    <source>
        <dbReference type="Proteomes" id="UP000054538"/>
    </source>
</evidence>
<reference evidence="2" key="2">
    <citation type="submission" date="2015-01" db="EMBL/GenBank/DDBJ databases">
        <title>Evolutionary Origins and Diversification of the Mycorrhizal Mutualists.</title>
        <authorList>
            <consortium name="DOE Joint Genome Institute"/>
            <consortium name="Mycorrhizal Genomics Consortium"/>
            <person name="Kohler A."/>
            <person name="Kuo A."/>
            <person name="Nagy L.G."/>
            <person name="Floudas D."/>
            <person name="Copeland A."/>
            <person name="Barry K.W."/>
            <person name="Cichocki N."/>
            <person name="Veneault-Fourrey C."/>
            <person name="LaButti K."/>
            <person name="Lindquist E.A."/>
            <person name="Lipzen A."/>
            <person name="Lundell T."/>
            <person name="Morin E."/>
            <person name="Murat C."/>
            <person name="Riley R."/>
            <person name="Ohm R."/>
            <person name="Sun H."/>
            <person name="Tunlid A."/>
            <person name="Henrissat B."/>
            <person name="Grigoriev I.V."/>
            <person name="Hibbett D.S."/>
            <person name="Martin F."/>
        </authorList>
    </citation>
    <scope>NUCLEOTIDE SEQUENCE [LARGE SCALE GENOMIC DNA]</scope>
    <source>
        <strain evidence="2">Ve08.2h10</strain>
    </source>
</reference>
<organism evidence="1 2">
    <name type="scientific">Paxillus rubicundulus Ve08.2h10</name>
    <dbReference type="NCBI Taxonomy" id="930991"/>
    <lineage>
        <taxon>Eukaryota</taxon>
        <taxon>Fungi</taxon>
        <taxon>Dikarya</taxon>
        <taxon>Basidiomycota</taxon>
        <taxon>Agaricomycotina</taxon>
        <taxon>Agaricomycetes</taxon>
        <taxon>Agaricomycetidae</taxon>
        <taxon>Boletales</taxon>
        <taxon>Paxilineae</taxon>
        <taxon>Paxillaceae</taxon>
        <taxon>Paxillus</taxon>
    </lineage>
</organism>
<sequence length="75" mass="8608">MSHSNDPEHEHDPLDDMSYIMHHASYITRIMNHLISCGPFIQVSSTRPHDGEPTIHRQPCQPLRECLTPSLPLHT</sequence>
<accession>A0A0D0CHQ3</accession>
<keyword evidence="2" id="KW-1185">Reference proteome</keyword>
<proteinExistence type="predicted"/>
<dbReference type="InParanoid" id="A0A0D0CHQ3"/>
<dbReference type="EMBL" id="KN825655">
    <property type="protein sequence ID" value="KIK82237.1"/>
    <property type="molecule type" value="Genomic_DNA"/>
</dbReference>
<gene>
    <name evidence="1" type="ORF">PAXRUDRAFT_832325</name>
</gene>
<evidence type="ECO:0000313" key="1">
    <source>
        <dbReference type="EMBL" id="KIK82237.1"/>
    </source>
</evidence>
<name>A0A0D0CHQ3_9AGAM</name>
<protein>
    <submittedName>
        <fullName evidence="1">Uncharacterized protein</fullName>
    </submittedName>
</protein>
<dbReference type="Proteomes" id="UP000054538">
    <property type="component" value="Unassembled WGS sequence"/>
</dbReference>